<gene>
    <name evidence="2" type="ORF">GO594_31070</name>
</gene>
<evidence type="ECO:0000259" key="1">
    <source>
        <dbReference type="Pfam" id="PF02602"/>
    </source>
</evidence>
<dbReference type="Gene3D" id="3.40.50.10090">
    <property type="match status" value="1"/>
</dbReference>
<organism evidence="2 3">
    <name type="scientific">Metapseudomonas otitidis</name>
    <dbReference type="NCBI Taxonomy" id="319939"/>
    <lineage>
        <taxon>Bacteria</taxon>
        <taxon>Pseudomonadati</taxon>
        <taxon>Pseudomonadota</taxon>
        <taxon>Gammaproteobacteria</taxon>
        <taxon>Pseudomonadales</taxon>
        <taxon>Pseudomonadaceae</taxon>
        <taxon>Metapseudomonas</taxon>
    </lineage>
</organism>
<protein>
    <submittedName>
        <fullName evidence="2">Hydroxymethylbilane synthase</fullName>
    </submittedName>
</protein>
<name>A0A7X3HGL0_9GAMM</name>
<dbReference type="PANTHER" id="PTHR40082">
    <property type="entry name" value="BLR5956 PROTEIN"/>
    <property type="match status" value="1"/>
</dbReference>
<dbReference type="AlphaFoldDB" id="A0A7X3HGL0"/>
<dbReference type="GO" id="GO:0006780">
    <property type="term" value="P:uroporphyrinogen III biosynthetic process"/>
    <property type="evidence" value="ECO:0007669"/>
    <property type="project" value="InterPro"/>
</dbReference>
<dbReference type="CDD" id="cd06578">
    <property type="entry name" value="HemD"/>
    <property type="match status" value="1"/>
</dbReference>
<dbReference type="SUPFAM" id="SSF69618">
    <property type="entry name" value="HemD-like"/>
    <property type="match status" value="1"/>
</dbReference>
<dbReference type="InterPro" id="IPR036108">
    <property type="entry name" value="4pyrrol_syn_uPrphyn_synt_sf"/>
</dbReference>
<feature type="domain" description="Tetrapyrrole biosynthesis uroporphyrinogen III synthase" evidence="1">
    <location>
        <begin position="4"/>
        <end position="115"/>
    </location>
</feature>
<dbReference type="GO" id="GO:0004852">
    <property type="term" value="F:uroporphyrinogen-III synthase activity"/>
    <property type="evidence" value="ECO:0007669"/>
    <property type="project" value="InterPro"/>
</dbReference>
<evidence type="ECO:0000313" key="3">
    <source>
        <dbReference type="Proteomes" id="UP000461288"/>
    </source>
</evidence>
<dbReference type="InterPro" id="IPR039793">
    <property type="entry name" value="UROS/Hem4"/>
</dbReference>
<proteinExistence type="predicted"/>
<comment type="caution">
    <text evidence="2">The sequence shown here is derived from an EMBL/GenBank/DDBJ whole genome shotgun (WGS) entry which is preliminary data.</text>
</comment>
<dbReference type="PANTHER" id="PTHR40082:SF1">
    <property type="entry name" value="BLR5956 PROTEIN"/>
    <property type="match status" value="1"/>
</dbReference>
<dbReference type="InterPro" id="IPR003754">
    <property type="entry name" value="4pyrrol_synth_uPrphyn_synth"/>
</dbReference>
<accession>A0A7X3HGL0</accession>
<dbReference type="Proteomes" id="UP000461288">
    <property type="component" value="Unassembled WGS sequence"/>
</dbReference>
<sequence length="115" mass="12587">MDVKGKRILIPRSASGNPKLTEILEKAGARTEDIPTYETVYEPCQALDIRREIDAGRIDCVTFTSSSTVHGFAAVSEGADYTRFTAACIGRQTMETAESYGMNCRMAEKATIESL</sequence>
<evidence type="ECO:0000313" key="2">
    <source>
        <dbReference type="EMBL" id="MWK60421.1"/>
    </source>
</evidence>
<reference evidence="2 3" key="1">
    <citation type="submission" date="2019-12" db="EMBL/GenBank/DDBJ databases">
        <title>Draft genome sequence of Pseudomonas otitidis recovered from a chicken carcass.</title>
        <authorList>
            <person name="Vieira T.R."/>
            <person name="Oliviera E.F.C."/>
            <person name="Silva N.M.V."/>
            <person name="Sambrano G.E."/>
            <person name="Cibulski S.P."/>
            <person name="Cardoso M.R.I."/>
        </authorList>
    </citation>
    <scope>NUCLEOTIDE SEQUENCE [LARGE SCALE GENOMIC DNA]</scope>
    <source>
        <strain evidence="2 3">25_K</strain>
    </source>
</reference>
<dbReference type="Pfam" id="PF02602">
    <property type="entry name" value="HEM4"/>
    <property type="match status" value="1"/>
</dbReference>
<feature type="non-terminal residue" evidence="2">
    <location>
        <position position="115"/>
    </location>
</feature>
<dbReference type="EMBL" id="WTFN01000422">
    <property type="protein sequence ID" value="MWK60421.1"/>
    <property type="molecule type" value="Genomic_DNA"/>
</dbReference>